<protein>
    <submittedName>
        <fullName evidence="3">Uncharacterized protein</fullName>
    </submittedName>
</protein>
<keyword evidence="2" id="KW-0812">Transmembrane</keyword>
<proteinExistence type="predicted"/>
<dbReference type="AlphaFoldDB" id="A0A7U4GH19"/>
<evidence type="ECO:0000313" key="3">
    <source>
        <dbReference type="EMBL" id="AHM75174.1"/>
    </source>
</evidence>
<gene>
    <name evidence="3" type="ORF">LC20_03921</name>
</gene>
<accession>A0A7U4GH19</accession>
<dbReference type="EMBL" id="CP007448">
    <property type="protein sequence ID" value="AHM75174.1"/>
    <property type="molecule type" value="Genomic_DNA"/>
</dbReference>
<keyword evidence="2" id="KW-1133">Transmembrane helix</keyword>
<evidence type="ECO:0000313" key="4">
    <source>
        <dbReference type="Proteomes" id="UP000230961"/>
    </source>
</evidence>
<reference evidence="3 4" key="1">
    <citation type="submission" date="2017-11" db="EMBL/GenBank/DDBJ databases">
        <title>The complete genome sequence and comparative genome analysis of Yersinia enterocolitica strain LC20.</title>
        <authorList>
            <person name="Shi G."/>
            <person name="Su M."/>
            <person name="Liang J."/>
            <person name="Gu W."/>
            <person name="Xiao Y."/>
            <person name="Zhang Z."/>
            <person name="Qiu H."/>
            <person name="Duan R."/>
            <person name="Zhang Z."/>
            <person name="Li Y."/>
            <person name="Zhang X."/>
            <person name="Ling Y."/>
            <person name="Song L."/>
            <person name="Chen M."/>
            <person name="Zhao Y."/>
            <person name="Wu J."/>
            <person name="Jing H."/>
            <person name="Xiao J."/>
            <person name="Wang X."/>
        </authorList>
    </citation>
    <scope>NUCLEOTIDE SEQUENCE [LARGE SCALE GENOMIC DNA]</scope>
    <source>
        <strain evidence="3 4">LC20</strain>
    </source>
</reference>
<organism evidence="3 4">
    <name type="scientific">Yersinia enterocolitica LC20</name>
    <dbReference type="NCBI Taxonomy" id="1443113"/>
    <lineage>
        <taxon>Bacteria</taxon>
        <taxon>Pseudomonadati</taxon>
        <taxon>Pseudomonadota</taxon>
        <taxon>Gammaproteobacteria</taxon>
        <taxon>Enterobacterales</taxon>
        <taxon>Yersiniaceae</taxon>
        <taxon>Yersinia</taxon>
    </lineage>
</organism>
<feature type="transmembrane region" description="Helical" evidence="2">
    <location>
        <begin position="159"/>
        <end position="180"/>
    </location>
</feature>
<keyword evidence="2" id="KW-0472">Membrane</keyword>
<evidence type="ECO:0000256" key="1">
    <source>
        <dbReference type="SAM" id="MobiDB-lite"/>
    </source>
</evidence>
<evidence type="ECO:0000256" key="2">
    <source>
        <dbReference type="SAM" id="Phobius"/>
    </source>
</evidence>
<sequence>MDIARLFMPNKNKQHLEGGDEFLGAFDGRVNSAVIVNFVIFKIAKKLTYGALIVFSSGFLHVNAKQPEIIFSESRVVPFPLPTFGHELIEQKEERISNGIELLTLIPASGEPVTEPSSQHERNHTPSKSGHTQNETNDGRISVEESHELTPEGAHKFNIFLLINMTIFVSAFLLSAYFSMRRTLRRDWAKHMPKGQALKVPTMGMISILCVPRRIKSRSWQMWEQRQWFRDMKACHGLAVAYRDSWYWKRSVKATNDQ</sequence>
<feature type="region of interest" description="Disordered" evidence="1">
    <location>
        <begin position="110"/>
        <end position="137"/>
    </location>
</feature>
<feature type="compositionally biased region" description="Polar residues" evidence="1">
    <location>
        <begin position="126"/>
        <end position="136"/>
    </location>
</feature>
<name>A0A7U4GH19_YEREN</name>
<dbReference type="Proteomes" id="UP000230961">
    <property type="component" value="Chromosome"/>
</dbReference>
<dbReference type="KEGG" id="yel:LC20_03921"/>